<evidence type="ECO:0000313" key="21">
    <source>
        <dbReference type="Proteomes" id="UP000488956"/>
    </source>
</evidence>
<evidence type="ECO:0000313" key="4">
    <source>
        <dbReference type="EMBL" id="KAE9128803.1"/>
    </source>
</evidence>
<organism evidence="9 15">
    <name type="scientific">Phytophthora fragariae</name>
    <dbReference type="NCBI Taxonomy" id="53985"/>
    <lineage>
        <taxon>Eukaryota</taxon>
        <taxon>Sar</taxon>
        <taxon>Stramenopiles</taxon>
        <taxon>Oomycota</taxon>
        <taxon>Peronosporomycetes</taxon>
        <taxon>Peronosporales</taxon>
        <taxon>Peronosporaceae</taxon>
        <taxon>Phytophthora</taxon>
    </lineage>
</organism>
<evidence type="ECO:0000313" key="15">
    <source>
        <dbReference type="Proteomes" id="UP000440367"/>
    </source>
</evidence>
<evidence type="ECO:0000313" key="5">
    <source>
        <dbReference type="EMBL" id="KAE9132063.1"/>
    </source>
</evidence>
<dbReference type="EMBL" id="QXFX01000151">
    <property type="protein sequence ID" value="KAE9128803.1"/>
    <property type="molecule type" value="Genomic_DNA"/>
</dbReference>
<evidence type="ECO:0000313" key="7">
    <source>
        <dbReference type="EMBL" id="KAE9196470.1"/>
    </source>
</evidence>
<evidence type="ECO:0000313" key="20">
    <source>
        <dbReference type="Proteomes" id="UP000486351"/>
    </source>
</evidence>
<dbReference type="AlphaFoldDB" id="A0A6A3ZPL7"/>
<evidence type="ECO:0000313" key="19">
    <source>
        <dbReference type="Proteomes" id="UP000476176"/>
    </source>
</evidence>
<dbReference type="EMBL" id="QXGF01000122">
    <property type="protein sequence ID" value="KAE8946345.1"/>
    <property type="molecule type" value="Genomic_DNA"/>
</dbReference>
<accession>A0A6A3ZPL7</accession>
<evidence type="ECO:0000313" key="9">
    <source>
        <dbReference type="EMBL" id="KAE9237580.1"/>
    </source>
</evidence>
<evidence type="ECO:0008006" key="22">
    <source>
        <dbReference type="Google" id="ProtNLM"/>
    </source>
</evidence>
<evidence type="ECO:0000313" key="2">
    <source>
        <dbReference type="EMBL" id="KAE8946345.1"/>
    </source>
</evidence>
<comment type="caution">
    <text evidence="9">The sequence shown here is derived from an EMBL/GenBank/DDBJ whole genome shotgun (WGS) entry which is preliminary data.</text>
</comment>
<dbReference type="Proteomes" id="UP000429523">
    <property type="component" value="Unassembled WGS sequence"/>
</dbReference>
<proteinExistence type="predicted"/>
<evidence type="ECO:0000313" key="14">
    <source>
        <dbReference type="Proteomes" id="UP000437068"/>
    </source>
</evidence>
<dbReference type="Proteomes" id="UP000433483">
    <property type="component" value="Unassembled WGS sequence"/>
</dbReference>
<dbReference type="Proteomes" id="UP000476176">
    <property type="component" value="Unassembled WGS sequence"/>
</dbReference>
<evidence type="ECO:0000313" key="11">
    <source>
        <dbReference type="EMBL" id="KAE9362277.1"/>
    </source>
</evidence>
<evidence type="ECO:0000313" key="8">
    <source>
        <dbReference type="EMBL" id="KAE9229504.1"/>
    </source>
</evidence>
<dbReference type="Proteomes" id="UP000437068">
    <property type="component" value="Unassembled WGS sequence"/>
</dbReference>
<keyword evidence="1" id="KW-0732">Signal</keyword>
<dbReference type="EMBL" id="QXGD01000487">
    <property type="protein sequence ID" value="KAE9237580.1"/>
    <property type="molecule type" value="Genomic_DNA"/>
</dbReference>
<protein>
    <recommendedName>
        <fullName evidence="22">RxLR effector protein</fullName>
    </recommendedName>
</protein>
<name>A0A6A3ZPL7_9STRA</name>
<sequence>MATCWQCHLELTWWSRCCFSVTAVLLNTKAAPTPQVWLRTKNGLSLKRAQETCHPPDLEGLLHEEGVGYGGLRRARSRRPTMAAGRLLRAHPKTSGSLALKLCWLMVL</sequence>
<dbReference type="EMBL" id="QXGE01000111">
    <property type="protein sequence ID" value="KAE9324312.1"/>
    <property type="molecule type" value="Genomic_DNA"/>
</dbReference>
<evidence type="ECO:0000313" key="17">
    <source>
        <dbReference type="Proteomes" id="UP000441208"/>
    </source>
</evidence>
<evidence type="ECO:0000256" key="1">
    <source>
        <dbReference type="SAM" id="SignalP"/>
    </source>
</evidence>
<dbReference type="EMBL" id="QXGA01000294">
    <property type="protein sequence ID" value="KAE9148374.1"/>
    <property type="molecule type" value="Genomic_DNA"/>
</dbReference>
<dbReference type="Proteomes" id="UP000440732">
    <property type="component" value="Unassembled WGS sequence"/>
</dbReference>
<evidence type="ECO:0000313" key="13">
    <source>
        <dbReference type="Proteomes" id="UP000433483"/>
    </source>
</evidence>
<evidence type="ECO:0000313" key="6">
    <source>
        <dbReference type="EMBL" id="KAE9148374.1"/>
    </source>
</evidence>
<dbReference type="EMBL" id="QXFW01000016">
    <property type="protein sequence ID" value="KAE9030292.1"/>
    <property type="molecule type" value="Genomic_DNA"/>
</dbReference>
<evidence type="ECO:0000313" key="12">
    <source>
        <dbReference type="Proteomes" id="UP000429523"/>
    </source>
</evidence>
<dbReference type="Proteomes" id="UP000460718">
    <property type="component" value="Unassembled WGS sequence"/>
</dbReference>
<evidence type="ECO:0000313" key="18">
    <source>
        <dbReference type="Proteomes" id="UP000460718"/>
    </source>
</evidence>
<dbReference type="EMBL" id="QXGB01000118">
    <property type="protein sequence ID" value="KAE9229504.1"/>
    <property type="molecule type" value="Genomic_DNA"/>
</dbReference>
<gene>
    <name evidence="10" type="ORF">PF001_g3499</name>
    <name evidence="9" type="ORF">PF002_g10911</name>
    <name evidence="7" type="ORF">PF004_g20126</name>
    <name evidence="8" type="ORF">PF005_g3848</name>
    <name evidence="6" type="ORF">PF006_g7029</name>
    <name evidence="5" type="ORF">PF007_g3865</name>
    <name evidence="11" type="ORF">PF008_g262</name>
    <name evidence="2" type="ORF">PF009_g4032</name>
    <name evidence="4" type="ORF">PF010_g4366</name>
    <name evidence="3" type="ORF">PF011_g691</name>
</gene>
<feature type="chain" id="PRO_5036166911" description="RxLR effector protein" evidence="1">
    <location>
        <begin position="24"/>
        <end position="108"/>
    </location>
</feature>
<feature type="signal peptide" evidence="1">
    <location>
        <begin position="1"/>
        <end position="23"/>
    </location>
</feature>
<keyword evidence="13" id="KW-1185">Reference proteome</keyword>
<evidence type="ECO:0000313" key="10">
    <source>
        <dbReference type="EMBL" id="KAE9324312.1"/>
    </source>
</evidence>
<dbReference type="Proteomes" id="UP000488956">
    <property type="component" value="Unassembled WGS sequence"/>
</dbReference>
<reference evidence="12 13" key="1">
    <citation type="submission" date="2018-08" db="EMBL/GenBank/DDBJ databases">
        <title>Genomic investigation of the strawberry pathogen Phytophthora fragariae indicates pathogenicity is determined by transcriptional variation in three key races.</title>
        <authorList>
            <person name="Adams T.M."/>
            <person name="Armitage A.D."/>
            <person name="Sobczyk M.K."/>
            <person name="Bates H.J."/>
            <person name="Dunwell J.M."/>
            <person name="Nellist C.F."/>
            <person name="Harrison R.J."/>
        </authorList>
    </citation>
    <scope>NUCLEOTIDE SEQUENCE [LARGE SCALE GENOMIC DNA]</scope>
    <source>
        <strain evidence="10 14">A4</strain>
        <strain evidence="9 15">BC-1</strain>
        <strain evidence="7 19">BC-23</strain>
        <strain evidence="8 13">NOV-27</strain>
        <strain evidence="6 16">NOV-5</strain>
        <strain evidence="5 17">NOV-71</strain>
        <strain evidence="11 20">NOV-77</strain>
        <strain evidence="2 12">NOV-9</strain>
        <strain evidence="4 21">ONT-3</strain>
        <strain evidence="3 18">SCRP245</strain>
    </source>
</reference>
<dbReference type="EMBL" id="QXGC01001766">
    <property type="protein sequence ID" value="KAE9196470.1"/>
    <property type="molecule type" value="Genomic_DNA"/>
</dbReference>
<dbReference type="EMBL" id="QXFZ01000119">
    <property type="protein sequence ID" value="KAE9132063.1"/>
    <property type="molecule type" value="Genomic_DNA"/>
</dbReference>
<dbReference type="Proteomes" id="UP000486351">
    <property type="component" value="Unassembled WGS sequence"/>
</dbReference>
<evidence type="ECO:0000313" key="3">
    <source>
        <dbReference type="EMBL" id="KAE9030292.1"/>
    </source>
</evidence>
<evidence type="ECO:0000313" key="16">
    <source>
        <dbReference type="Proteomes" id="UP000440732"/>
    </source>
</evidence>
<dbReference type="EMBL" id="QXFY01000005">
    <property type="protein sequence ID" value="KAE9362277.1"/>
    <property type="molecule type" value="Genomic_DNA"/>
</dbReference>
<dbReference type="Proteomes" id="UP000440367">
    <property type="component" value="Unassembled WGS sequence"/>
</dbReference>
<dbReference type="Proteomes" id="UP000441208">
    <property type="component" value="Unassembled WGS sequence"/>
</dbReference>